<dbReference type="Pfam" id="PF00041">
    <property type="entry name" value="fn3"/>
    <property type="match status" value="3"/>
</dbReference>
<dbReference type="Proteomes" id="UP001497623">
    <property type="component" value="Unassembled WGS sequence"/>
</dbReference>
<feature type="domain" description="Fibronectin type-III" evidence="5">
    <location>
        <begin position="113"/>
        <end position="210"/>
    </location>
</feature>
<dbReference type="InterPro" id="IPR036116">
    <property type="entry name" value="FN3_sf"/>
</dbReference>
<evidence type="ECO:0000256" key="3">
    <source>
        <dbReference type="SAM" id="MobiDB-lite"/>
    </source>
</evidence>
<keyword evidence="8" id="KW-1185">Reference proteome</keyword>
<dbReference type="InterPro" id="IPR013783">
    <property type="entry name" value="Ig-like_fold"/>
</dbReference>
<gene>
    <name evidence="6" type="ORF">MNOR_LOCUS9381</name>
    <name evidence="7" type="ORF">MNOR_LOCUS9383</name>
</gene>
<dbReference type="InterPro" id="IPR013098">
    <property type="entry name" value="Ig_I-set"/>
</dbReference>
<name>A0AAV2Q735_MEGNR</name>
<dbReference type="FunFam" id="2.60.40.10:FF:000107">
    <property type="entry name" value="Myosin, light chain kinase a"/>
    <property type="match status" value="1"/>
</dbReference>
<dbReference type="InterPro" id="IPR003961">
    <property type="entry name" value="FN3_dom"/>
</dbReference>
<dbReference type="GO" id="GO:0030154">
    <property type="term" value="P:cell differentiation"/>
    <property type="evidence" value="ECO:0007669"/>
    <property type="project" value="UniProtKB-ARBA"/>
</dbReference>
<feature type="domain" description="Ig-like" evidence="4">
    <location>
        <begin position="334"/>
        <end position="424"/>
    </location>
</feature>
<evidence type="ECO:0008006" key="9">
    <source>
        <dbReference type="Google" id="ProtNLM"/>
    </source>
</evidence>
<dbReference type="SUPFAM" id="SSF48726">
    <property type="entry name" value="Immunoglobulin"/>
    <property type="match status" value="1"/>
</dbReference>
<dbReference type="CDD" id="cd00063">
    <property type="entry name" value="FN3"/>
    <property type="match status" value="3"/>
</dbReference>
<proteinExistence type="predicted"/>
<dbReference type="InterPro" id="IPR007110">
    <property type="entry name" value="Ig-like_dom"/>
</dbReference>
<dbReference type="Pfam" id="PF07679">
    <property type="entry name" value="I-set"/>
    <property type="match status" value="1"/>
</dbReference>
<comment type="caution">
    <text evidence="6">The sequence shown here is derived from an EMBL/GenBank/DDBJ whole genome shotgun (WGS) entry which is preliminary data.</text>
</comment>
<protein>
    <recommendedName>
        <fullName evidence="9">Titin</fullName>
    </recommendedName>
</protein>
<dbReference type="InterPro" id="IPR050964">
    <property type="entry name" value="Striated_Muscle_Regulatory"/>
</dbReference>
<evidence type="ECO:0000256" key="1">
    <source>
        <dbReference type="ARBA" id="ARBA00022737"/>
    </source>
</evidence>
<evidence type="ECO:0000259" key="4">
    <source>
        <dbReference type="PROSITE" id="PS50835"/>
    </source>
</evidence>
<dbReference type="PANTHER" id="PTHR13817">
    <property type="entry name" value="TITIN"/>
    <property type="match status" value="1"/>
</dbReference>
<keyword evidence="1" id="KW-0677">Repeat</keyword>
<evidence type="ECO:0000313" key="6">
    <source>
        <dbReference type="EMBL" id="CAL4074005.1"/>
    </source>
</evidence>
<sequence length="427" mass="47480">MVSAPPSSPSGPLQVTPTGPDSLLVQWGPPDDDGGSPLLGFDVLIKNTEQRVWMEVANVYENVYWTQIKDLHENRRYNIRVYSRNSDGFSLPLEAENPAQVIHPTGVVVQPSPPVGPMKLSHITDTTIDVSWNPPENLGGSKLKMYVLESRNVSDPFTVHEVEVVDPPKTHGVLQGLETGETYILRVYAENNAGLSDPLIHSSPVRIGRNVFRPSCPGKPKVIVLERGSFEDNEKFDQVLEDSVILTWEAPYHDGGTSISTYIIEKCVKESSKSDCWERASFVPVRDEMYAIANLPEGVVFGFRIRAENAMGVSEPSLSSKPYMVPYRKKINPPYFTKKPISVTAFEGQNVEFSAVILGYPMPKVKWYINDNEVETSKDIYASSEEEIHTLVITSVNEIHKGTIKICASNPLCAVSATAELHISRFY</sequence>
<dbReference type="EMBL" id="CAXKWB010004527">
    <property type="protein sequence ID" value="CAL4074010.1"/>
    <property type="molecule type" value="Genomic_DNA"/>
</dbReference>
<dbReference type="EMBL" id="CAXKWB010004527">
    <property type="protein sequence ID" value="CAL4074005.1"/>
    <property type="molecule type" value="Genomic_DNA"/>
</dbReference>
<reference evidence="6 8" key="1">
    <citation type="submission" date="2024-05" db="EMBL/GenBank/DDBJ databases">
        <authorList>
            <person name="Wallberg A."/>
        </authorList>
    </citation>
    <scope>NUCLEOTIDE SEQUENCE [LARGE SCALE GENOMIC DNA]</scope>
</reference>
<evidence type="ECO:0000256" key="2">
    <source>
        <dbReference type="ARBA" id="ARBA00023319"/>
    </source>
</evidence>
<dbReference type="PROSITE" id="PS50853">
    <property type="entry name" value="FN3"/>
    <property type="match status" value="3"/>
</dbReference>
<dbReference type="InterPro" id="IPR036179">
    <property type="entry name" value="Ig-like_dom_sf"/>
</dbReference>
<dbReference type="SUPFAM" id="SSF49265">
    <property type="entry name" value="Fibronectin type III"/>
    <property type="match status" value="2"/>
</dbReference>
<evidence type="ECO:0000313" key="7">
    <source>
        <dbReference type="EMBL" id="CAL4074010.1"/>
    </source>
</evidence>
<evidence type="ECO:0000313" key="8">
    <source>
        <dbReference type="Proteomes" id="UP001497623"/>
    </source>
</evidence>
<dbReference type="PROSITE" id="PS50835">
    <property type="entry name" value="IG_LIKE"/>
    <property type="match status" value="1"/>
</dbReference>
<feature type="region of interest" description="Disordered" evidence="3">
    <location>
        <begin position="1"/>
        <end position="22"/>
    </location>
</feature>
<evidence type="ECO:0000259" key="5">
    <source>
        <dbReference type="PROSITE" id="PS50853"/>
    </source>
</evidence>
<accession>A0AAV2Q735</accession>
<feature type="domain" description="Fibronectin type-III" evidence="5">
    <location>
        <begin position="230"/>
        <end position="328"/>
    </location>
</feature>
<feature type="compositionally biased region" description="Polar residues" evidence="3">
    <location>
        <begin position="10"/>
        <end position="19"/>
    </location>
</feature>
<dbReference type="PANTHER" id="PTHR13817:SF164">
    <property type="entry name" value="ZORMIN, ISOFORM J"/>
    <property type="match status" value="1"/>
</dbReference>
<dbReference type="Gene3D" id="2.60.40.10">
    <property type="entry name" value="Immunoglobulins"/>
    <property type="match status" value="4"/>
</dbReference>
<organism evidence="6 8">
    <name type="scientific">Meganyctiphanes norvegica</name>
    <name type="common">Northern krill</name>
    <name type="synonym">Thysanopoda norvegica</name>
    <dbReference type="NCBI Taxonomy" id="48144"/>
    <lineage>
        <taxon>Eukaryota</taxon>
        <taxon>Metazoa</taxon>
        <taxon>Ecdysozoa</taxon>
        <taxon>Arthropoda</taxon>
        <taxon>Crustacea</taxon>
        <taxon>Multicrustacea</taxon>
        <taxon>Malacostraca</taxon>
        <taxon>Eumalacostraca</taxon>
        <taxon>Eucarida</taxon>
        <taxon>Euphausiacea</taxon>
        <taxon>Euphausiidae</taxon>
        <taxon>Meganyctiphanes</taxon>
    </lineage>
</organism>
<dbReference type="PRINTS" id="PR00014">
    <property type="entry name" value="FNTYPEIII"/>
</dbReference>
<keyword evidence="2" id="KW-0393">Immunoglobulin domain</keyword>
<dbReference type="SMART" id="SM00060">
    <property type="entry name" value="FN3"/>
    <property type="match status" value="3"/>
</dbReference>
<dbReference type="GO" id="GO:0009653">
    <property type="term" value="P:anatomical structure morphogenesis"/>
    <property type="evidence" value="ECO:0007669"/>
    <property type="project" value="UniProtKB-ARBA"/>
</dbReference>
<dbReference type="AlphaFoldDB" id="A0AAV2Q735"/>
<feature type="domain" description="Fibronectin type-III" evidence="5">
    <location>
        <begin position="9"/>
        <end position="105"/>
    </location>
</feature>